<reference evidence="2 3" key="1">
    <citation type="submission" date="2020-09" db="EMBL/GenBank/DDBJ databases">
        <title>Diversity and distribution of actinomycetes associated with coral in the coast of Hainan.</title>
        <authorList>
            <person name="Li F."/>
        </authorList>
    </citation>
    <scope>NUCLEOTIDE SEQUENCE [LARGE SCALE GENOMIC DNA]</scope>
    <source>
        <strain evidence="2 3">HNM0947</strain>
    </source>
</reference>
<dbReference type="EMBL" id="JADBGI010000020">
    <property type="protein sequence ID" value="MBE3001035.1"/>
    <property type="molecule type" value="Genomic_DNA"/>
</dbReference>
<gene>
    <name evidence="2" type="ORF">IDM40_20400</name>
</gene>
<feature type="coiled-coil region" evidence="1">
    <location>
        <begin position="734"/>
        <end position="761"/>
    </location>
</feature>
<evidence type="ECO:0000256" key="1">
    <source>
        <dbReference type="SAM" id="Coils"/>
    </source>
</evidence>
<dbReference type="InterPro" id="IPR013496">
    <property type="entry name" value="CHP02680"/>
</dbReference>
<evidence type="ECO:0000313" key="2">
    <source>
        <dbReference type="EMBL" id="MBE3001035.1"/>
    </source>
</evidence>
<keyword evidence="3" id="KW-1185">Reference proteome</keyword>
<sequence>MSRRSDRFQPSRAGVINVWDYVDEEFAFADGRLVLRGHNGSGKTKALEVLFPFILDGYTDARRLDPFSGQNRTMKSNLLYRGDESAYGYVWMEFARPAGEGGTPPETVTLVIGLRAHKHRDGVVPSFFVTDRRMGVDFGLLASDGRPLTERQLKAALGEQAHHSTATDYRRAVDARLFGLKERYVQLLDLLLALRRPLLAKDLDPEKVSETLTSGLSPVDETLLDQAARDFANLAAVQRRFDSANAAHEAVGTFLGEYSAYLTANAKRRLGRIRTAVDQAGEHARTVTGAVAEHDRATLAREEARTEQERHEARAGELAAQVKALEADEALTDHAGLRERSNAAQENGRRLHAQAERLDGRAQEIAGLRTEADRVAERIERDRATAQRLSGELTDAARRAGIEHDAEGPADSGDDLPDTARARTAARRGDVDAVLEQLDALDTAEAVRSRADSDAARARADLEEHESAGSAAEEELTGLRSSAAEAVQAWAERWDLVEDTGRDALLAALDRCGDPGAPTLAEVLGEHTRTAQLQTAARLHGLETEEDEATAGLDRLTAERADIAAERDDAPPADQLRTAHREDRPGAPLWQLVRFADGVGEDRAAALEGALHAAGLLTAWVHPDPVQTRTALADGGSDAYLLPAAAPHEGPTLADVLVPEDQDHVPAAAINALLASVPLHEEGDAADAGGVDIRARFGLGVLVGAHPKPDAEFIGATARAHRRRERLADCDTRLAELTAHRDRLRESIDRARERQKDHERARADLPDTTPVARAVRGVEHRSTLLASARSTAARLARTLDAAVADADAHRARVRAVAAERALPTDRPGVEAAAAAVAEFERTATALHTARTDAAEYERDLDQRRETVDRLTGTLEGEREDLAAQQAAHEEETAEIAALEAAIDAPVKEILARLEGLRADRREADTAARAARTRAEEENTRVIQADTRREEGHKYLSHALEGLYEQVESLGEFTQPAVRTVLGVEPEAAWSDRHTWPSPEDAARRVLNGEVGTVLEALPENVAAHVTAFEEALAPLTGGGDKDERATATRMSNALRTFQETLGGDAEGYRVDHEVGPTGVITVFVNDENGRNPVSAFARTIADRVGEQGALLREEEHHVLEDELLGGIAQQIHERVRAARDLVRAMDGDTRARPMSSGTRIGIRWARSDGLNDRERLASQLVKRDGAGLGASGLAELRAVLRDMIRDHHAAHPRASYKQVLGAVLDYRRWYRFELRLAVPGQEEVKLTKNKHEQMSGGEKSAAIHLPLFAAANALYSSAAPTCPRVVALDEAFAGIDDRYKPELMGLTVTFDLDMFMTGHDLWVHYENVPMAAHYDMHHDKGSHTVSAMLMLWDGTQTVDADAGFAGNEELAAELLGLTPSRFVPQSTEGTLLAEAGQA</sequence>
<dbReference type="Pfam" id="PF13558">
    <property type="entry name" value="SbcC_Walker_B"/>
    <property type="match status" value="1"/>
</dbReference>
<comment type="caution">
    <text evidence="2">The sequence shown here is derived from an EMBL/GenBank/DDBJ whole genome shotgun (WGS) entry which is preliminary data.</text>
</comment>
<organism evidence="2 3">
    <name type="scientific">Nocardiopsis coralli</name>
    <dbReference type="NCBI Taxonomy" id="2772213"/>
    <lineage>
        <taxon>Bacteria</taxon>
        <taxon>Bacillati</taxon>
        <taxon>Actinomycetota</taxon>
        <taxon>Actinomycetes</taxon>
        <taxon>Streptosporangiales</taxon>
        <taxon>Nocardiopsidaceae</taxon>
        <taxon>Nocardiopsis</taxon>
    </lineage>
</organism>
<proteinExistence type="predicted"/>
<feature type="coiled-coil region" evidence="1">
    <location>
        <begin position="294"/>
        <end position="328"/>
    </location>
</feature>
<dbReference type="NCBIfam" id="TIGR02680">
    <property type="entry name" value="TIGR02680 family protein"/>
    <property type="match status" value="1"/>
</dbReference>
<feature type="coiled-coil region" evidence="1">
    <location>
        <begin position="448"/>
        <end position="475"/>
    </location>
</feature>
<keyword evidence="1" id="KW-0175">Coiled coil</keyword>
<evidence type="ECO:0000313" key="3">
    <source>
        <dbReference type="Proteomes" id="UP000806528"/>
    </source>
</evidence>
<dbReference type="SUPFAM" id="SSF52540">
    <property type="entry name" value="P-loop containing nucleoside triphosphate hydrolases"/>
    <property type="match status" value="1"/>
</dbReference>
<dbReference type="Proteomes" id="UP000806528">
    <property type="component" value="Unassembled WGS sequence"/>
</dbReference>
<feature type="coiled-coil region" evidence="1">
    <location>
        <begin position="846"/>
        <end position="901"/>
    </location>
</feature>
<dbReference type="InterPro" id="IPR027417">
    <property type="entry name" value="P-loop_NTPase"/>
</dbReference>
<protein>
    <submittedName>
        <fullName evidence="2">TIGR02680 family protein</fullName>
    </submittedName>
</protein>
<name>A0ABR9PB31_9ACTN</name>
<dbReference type="RefSeq" id="WP_193123636.1">
    <property type="nucleotide sequence ID" value="NZ_JADBGI010000020.1"/>
</dbReference>
<accession>A0ABR9PB31</accession>